<dbReference type="EMBL" id="JAEQNB010000005">
    <property type="protein sequence ID" value="MBL0388435.1"/>
    <property type="molecule type" value="Genomic_DNA"/>
</dbReference>
<proteinExistence type="predicted"/>
<dbReference type="RefSeq" id="WP_201637309.1">
    <property type="nucleotide sequence ID" value="NZ_JAEQNB010000005.1"/>
</dbReference>
<keyword evidence="1" id="KW-1133">Transmembrane helix</keyword>
<feature type="transmembrane region" description="Helical" evidence="1">
    <location>
        <begin position="71"/>
        <end position="89"/>
    </location>
</feature>
<keyword evidence="1" id="KW-0472">Membrane</keyword>
<comment type="caution">
    <text evidence="2">The sequence shown here is derived from an EMBL/GenBank/DDBJ whole genome shotgun (WGS) entry which is preliminary data.</text>
</comment>
<reference evidence="2 3" key="1">
    <citation type="submission" date="2021-01" db="EMBL/GenBank/DDBJ databases">
        <title>Tumebacillus sp. strain ITR2 16S ribosomal RNA gene Genome sequencing and assembly.</title>
        <authorList>
            <person name="Kang M."/>
        </authorList>
    </citation>
    <scope>NUCLEOTIDE SEQUENCE [LARGE SCALE GENOMIC DNA]</scope>
    <source>
        <strain evidence="2 3">ITR2</strain>
    </source>
</reference>
<evidence type="ECO:0000256" key="1">
    <source>
        <dbReference type="SAM" id="Phobius"/>
    </source>
</evidence>
<feature type="transmembrane region" description="Helical" evidence="1">
    <location>
        <begin position="101"/>
        <end position="121"/>
    </location>
</feature>
<keyword evidence="3" id="KW-1185">Reference proteome</keyword>
<feature type="transmembrane region" description="Helical" evidence="1">
    <location>
        <begin position="38"/>
        <end position="59"/>
    </location>
</feature>
<name>A0ABS1JDS7_9BACL</name>
<dbReference type="Pfam" id="PF07301">
    <property type="entry name" value="DUF1453"/>
    <property type="match status" value="1"/>
</dbReference>
<feature type="transmembrane region" description="Helical" evidence="1">
    <location>
        <begin position="6"/>
        <end position="26"/>
    </location>
</feature>
<gene>
    <name evidence="2" type="ORF">JJB07_17655</name>
</gene>
<evidence type="ECO:0000313" key="3">
    <source>
        <dbReference type="Proteomes" id="UP000602284"/>
    </source>
</evidence>
<dbReference type="Proteomes" id="UP000602284">
    <property type="component" value="Unassembled WGS sequence"/>
</dbReference>
<keyword evidence="1" id="KW-0812">Transmembrane</keyword>
<dbReference type="InterPro" id="IPR058247">
    <property type="entry name" value="DUF1453"/>
</dbReference>
<organism evidence="2 3">
    <name type="scientific">Tumebacillus amylolyticus</name>
    <dbReference type="NCBI Taxonomy" id="2801339"/>
    <lineage>
        <taxon>Bacteria</taxon>
        <taxon>Bacillati</taxon>
        <taxon>Bacillota</taxon>
        <taxon>Bacilli</taxon>
        <taxon>Bacillales</taxon>
        <taxon>Alicyclobacillaceae</taxon>
        <taxon>Tumebacillus</taxon>
    </lineage>
</organism>
<accession>A0ABS1JDS7</accession>
<evidence type="ECO:0000313" key="2">
    <source>
        <dbReference type="EMBL" id="MBL0388435.1"/>
    </source>
</evidence>
<protein>
    <submittedName>
        <fullName evidence="2">DUF1453 family protein</fullName>
    </submittedName>
</protein>
<sequence length="182" mass="21701">MLTQQQWDWIGYGVWAIIIYMTLKQFMETRRPVKGNGLRILLSDILLVAPLPWIFWVWAKRGVSDDILMCFVYGILLAIPYILFTNYAPNKEGKIQFKSNIFFYIILFGFPYARYEVRTYIFKNHPIFFQELLPKAHIPDIEIMLSYYIMVLVVSTFVWRLWSYFRFRAVAAKIQSKQSLNA</sequence>
<feature type="transmembrane region" description="Helical" evidence="1">
    <location>
        <begin position="141"/>
        <end position="162"/>
    </location>
</feature>